<proteinExistence type="predicted"/>
<evidence type="ECO:0000313" key="3">
    <source>
        <dbReference type="Proteomes" id="UP000346198"/>
    </source>
</evidence>
<dbReference type="InterPro" id="IPR050101">
    <property type="entry name" value="CinA"/>
</dbReference>
<dbReference type="Pfam" id="PF00994">
    <property type="entry name" value="MoCF_biosynth"/>
    <property type="match status" value="1"/>
</dbReference>
<dbReference type="Proteomes" id="UP000346198">
    <property type="component" value="Unassembled WGS sequence"/>
</dbReference>
<organism evidence="2 3">
    <name type="scientific">Pontiella sulfatireligans</name>
    <dbReference type="NCBI Taxonomy" id="2750658"/>
    <lineage>
        <taxon>Bacteria</taxon>
        <taxon>Pseudomonadati</taxon>
        <taxon>Kiritimatiellota</taxon>
        <taxon>Kiritimatiellia</taxon>
        <taxon>Kiritimatiellales</taxon>
        <taxon>Pontiellaceae</taxon>
        <taxon>Pontiella</taxon>
    </lineage>
</organism>
<reference evidence="2 3" key="1">
    <citation type="submission" date="2019-04" db="EMBL/GenBank/DDBJ databases">
        <authorList>
            <person name="Van Vliet M D."/>
        </authorList>
    </citation>
    <scope>NUCLEOTIDE SEQUENCE [LARGE SCALE GENOMIC DNA]</scope>
    <source>
        <strain evidence="2 3">F21</strain>
    </source>
</reference>
<sequence length="253" mass="27413">MNIQAELISIGNELLSGRTLNTHGRDLGEALAAIGLQLSRDTTIPDDIPVIGSAVDEALARVDLVFASGGLGPTIDDITRDALAKLLNQKVVIDQPTVDYLKEWYEQRGRTITLASTRQAQVLESAVVLPNSVGAAPGQRIELPQKKILFVLPGPPNEFNAILSEEIIPWLKKRYADARPRLVRVVCTQGIGESDIVTILEATGYEPQGIDLGFYPGMGKVEIRLAAAPGHEARIEEAEQTLRELLAGHLELS</sequence>
<dbReference type="InterPro" id="IPR001453">
    <property type="entry name" value="MoaB/Mog_dom"/>
</dbReference>
<dbReference type="SMART" id="SM00852">
    <property type="entry name" value="MoCF_biosynth"/>
    <property type="match status" value="1"/>
</dbReference>
<dbReference type="RefSeq" id="WP_136064326.1">
    <property type="nucleotide sequence ID" value="NZ_CAAHFH010000002.1"/>
</dbReference>
<accession>A0A6C2UU23</accession>
<gene>
    <name evidence="2" type="primary">cinA</name>
    <name evidence="2" type="ORF">SCARR_04830</name>
</gene>
<protein>
    <submittedName>
        <fullName evidence="2">Competence-damage inducible protein</fullName>
    </submittedName>
</protein>
<dbReference type="Gene3D" id="3.30.70.2860">
    <property type="match status" value="1"/>
</dbReference>
<dbReference type="CDD" id="cd00885">
    <property type="entry name" value="cinA"/>
    <property type="match status" value="1"/>
</dbReference>
<dbReference type="InterPro" id="IPR036425">
    <property type="entry name" value="MoaB/Mog-like_dom_sf"/>
</dbReference>
<name>A0A6C2UU23_9BACT</name>
<dbReference type="PANTHER" id="PTHR13939">
    <property type="entry name" value="NICOTINAMIDE-NUCLEOTIDE AMIDOHYDROLASE PNCC"/>
    <property type="match status" value="1"/>
</dbReference>
<evidence type="ECO:0000313" key="2">
    <source>
        <dbReference type="EMBL" id="VGO22734.1"/>
    </source>
</evidence>
<dbReference type="PANTHER" id="PTHR13939:SF0">
    <property type="entry name" value="NMN AMIDOHYDROLASE-LIKE PROTEIN YFAY"/>
    <property type="match status" value="1"/>
</dbReference>
<dbReference type="AlphaFoldDB" id="A0A6C2UU23"/>
<keyword evidence="3" id="KW-1185">Reference proteome</keyword>
<evidence type="ECO:0000259" key="1">
    <source>
        <dbReference type="SMART" id="SM00852"/>
    </source>
</evidence>
<dbReference type="SUPFAM" id="SSF53218">
    <property type="entry name" value="Molybdenum cofactor biosynthesis proteins"/>
    <property type="match status" value="1"/>
</dbReference>
<feature type="domain" description="MoaB/Mog" evidence="1">
    <location>
        <begin position="6"/>
        <end position="174"/>
    </location>
</feature>
<dbReference type="EMBL" id="CAAHFH010000002">
    <property type="protein sequence ID" value="VGO22734.1"/>
    <property type="molecule type" value="Genomic_DNA"/>
</dbReference>
<dbReference type="Gene3D" id="3.40.980.10">
    <property type="entry name" value="MoaB/Mog-like domain"/>
    <property type="match status" value="1"/>
</dbReference>